<dbReference type="Gene3D" id="3.40.50.1460">
    <property type="match status" value="1"/>
</dbReference>
<feature type="domain" description="Peptidase C14 caspase" evidence="2">
    <location>
        <begin position="11"/>
        <end position="286"/>
    </location>
</feature>
<protein>
    <submittedName>
        <fullName evidence="3">Caspase domain-containing protein</fullName>
    </submittedName>
</protein>
<organism evidence="3 4">
    <name type="scientific">Triangularia setosa</name>
    <dbReference type="NCBI Taxonomy" id="2587417"/>
    <lineage>
        <taxon>Eukaryota</taxon>
        <taxon>Fungi</taxon>
        <taxon>Dikarya</taxon>
        <taxon>Ascomycota</taxon>
        <taxon>Pezizomycotina</taxon>
        <taxon>Sordariomycetes</taxon>
        <taxon>Sordariomycetidae</taxon>
        <taxon>Sordariales</taxon>
        <taxon>Podosporaceae</taxon>
        <taxon>Triangularia</taxon>
    </lineage>
</organism>
<evidence type="ECO:0000313" key="4">
    <source>
        <dbReference type="Proteomes" id="UP001302321"/>
    </source>
</evidence>
<dbReference type="InterPro" id="IPR050452">
    <property type="entry name" value="Metacaspase"/>
</dbReference>
<proteinExistence type="inferred from homology"/>
<comment type="caution">
    <text evidence="3">The sequence shown here is derived from an EMBL/GenBank/DDBJ whole genome shotgun (WGS) entry which is preliminary data.</text>
</comment>
<dbReference type="PANTHER" id="PTHR48104">
    <property type="entry name" value="METACASPASE-4"/>
    <property type="match status" value="1"/>
</dbReference>
<dbReference type="Pfam" id="PF00656">
    <property type="entry name" value="Peptidase_C14"/>
    <property type="match status" value="1"/>
</dbReference>
<name>A0AAN6VWY5_9PEZI</name>
<dbReference type="GO" id="GO:0005737">
    <property type="term" value="C:cytoplasm"/>
    <property type="evidence" value="ECO:0007669"/>
    <property type="project" value="TreeGrafter"/>
</dbReference>
<dbReference type="GO" id="GO:0006508">
    <property type="term" value="P:proteolysis"/>
    <property type="evidence" value="ECO:0007669"/>
    <property type="project" value="InterPro"/>
</dbReference>
<dbReference type="AlphaFoldDB" id="A0AAN6VWY5"/>
<dbReference type="EMBL" id="MU866713">
    <property type="protein sequence ID" value="KAK4170900.1"/>
    <property type="molecule type" value="Genomic_DNA"/>
</dbReference>
<dbReference type="PANTHER" id="PTHR48104:SF30">
    <property type="entry name" value="METACASPASE-1"/>
    <property type="match status" value="1"/>
</dbReference>
<reference evidence="3" key="2">
    <citation type="submission" date="2023-05" db="EMBL/GenBank/DDBJ databases">
        <authorList>
            <consortium name="Lawrence Berkeley National Laboratory"/>
            <person name="Steindorff A."/>
            <person name="Hensen N."/>
            <person name="Bonometti L."/>
            <person name="Westerberg I."/>
            <person name="Brannstrom I.O."/>
            <person name="Guillou S."/>
            <person name="Cros-Aarteil S."/>
            <person name="Calhoun S."/>
            <person name="Haridas S."/>
            <person name="Kuo A."/>
            <person name="Mondo S."/>
            <person name="Pangilinan J."/>
            <person name="Riley R."/>
            <person name="Labutti K."/>
            <person name="Andreopoulos B."/>
            <person name="Lipzen A."/>
            <person name="Chen C."/>
            <person name="Yanf M."/>
            <person name="Daum C."/>
            <person name="Ng V."/>
            <person name="Clum A."/>
            <person name="Ohm R."/>
            <person name="Martin F."/>
            <person name="Silar P."/>
            <person name="Natvig D."/>
            <person name="Lalanne C."/>
            <person name="Gautier V."/>
            <person name="Ament-Velasquez S.L."/>
            <person name="Kruys A."/>
            <person name="Hutchinson M.I."/>
            <person name="Powell A.J."/>
            <person name="Barry K."/>
            <person name="Miller A.N."/>
            <person name="Grigoriev I.V."/>
            <person name="Debuchy R."/>
            <person name="Gladieux P."/>
            <person name="Thoren M.H."/>
            <person name="Johannesson H."/>
        </authorList>
    </citation>
    <scope>NUCLEOTIDE SEQUENCE</scope>
    <source>
        <strain evidence="3">CBS 892.96</strain>
    </source>
</reference>
<gene>
    <name evidence="3" type="ORF">QBC36DRAFT_341047</name>
</gene>
<reference evidence="3" key="1">
    <citation type="journal article" date="2023" name="Mol. Phylogenet. Evol.">
        <title>Genome-scale phylogeny and comparative genomics of the fungal order Sordariales.</title>
        <authorList>
            <person name="Hensen N."/>
            <person name="Bonometti L."/>
            <person name="Westerberg I."/>
            <person name="Brannstrom I.O."/>
            <person name="Guillou S."/>
            <person name="Cros-Aarteil S."/>
            <person name="Calhoun S."/>
            <person name="Haridas S."/>
            <person name="Kuo A."/>
            <person name="Mondo S."/>
            <person name="Pangilinan J."/>
            <person name="Riley R."/>
            <person name="LaButti K."/>
            <person name="Andreopoulos B."/>
            <person name="Lipzen A."/>
            <person name="Chen C."/>
            <person name="Yan M."/>
            <person name="Daum C."/>
            <person name="Ng V."/>
            <person name="Clum A."/>
            <person name="Steindorff A."/>
            <person name="Ohm R.A."/>
            <person name="Martin F."/>
            <person name="Silar P."/>
            <person name="Natvig D.O."/>
            <person name="Lalanne C."/>
            <person name="Gautier V."/>
            <person name="Ament-Velasquez S.L."/>
            <person name="Kruys A."/>
            <person name="Hutchinson M.I."/>
            <person name="Powell A.J."/>
            <person name="Barry K."/>
            <person name="Miller A.N."/>
            <person name="Grigoriev I.V."/>
            <person name="Debuchy R."/>
            <person name="Gladieux P."/>
            <person name="Hiltunen Thoren M."/>
            <person name="Johannesson H."/>
        </authorList>
    </citation>
    <scope>NUCLEOTIDE SEQUENCE</scope>
    <source>
        <strain evidence="3">CBS 892.96</strain>
    </source>
</reference>
<accession>A0AAN6VWY5</accession>
<keyword evidence="4" id="KW-1185">Reference proteome</keyword>
<dbReference type="Proteomes" id="UP001302321">
    <property type="component" value="Unassembled WGS sequence"/>
</dbReference>
<sequence>MANEAGNVPTHWAVLIGIDFYVQDRHLQGSVRDVETVKQYLEAGTTPVDIAILTAKAPSCPSSPRPVEEPALWPTYNNIIAKLKRVLEKAKRGDFVYIHYSGHGTRRKDERSTHPAGNLAFVVFEDNKHGKSYLIGKVLASCLRRMVEKGLLVTLVLDCCYSGSVLRVGRVQGADIRSVDYNPAVETASVQDPDPFSSDGTLRDAQMPLEKWLINPDGYTILAACGPHEKAWELKTEEGERRGALSYFLVEALSALRKAGVELTHQSLYQHLRTRFHASWPQQTPMRYGDKNFSFFGRLGIAPITGFTPVYRADDGRLCLSAGEAHGVHKGDKYAVYPFDAPEDVASSISRTSVLVKVETVRCLISDLVGAEEVASAASAVNQIETGWKAKPVAHLSPRKTSVRLSASVSSHLPWKEAEKQQHLLHLCTQDEDMESCIFHVALNKHKEYEIQDGSLERIVSLPTIPLDMPGASGRVMDVLQHLAAFKFFEGVENRTPNASFEDSFSLLPIHGAGASGVFDVRHGDEWGFRVENLGDQPLYLAIFNFKPLWQITNLVSQAGGGDCLVLQPKGKDGTDKKEIPLTMHVPEPLQRQGGKRCEDIVKVFITSKQTSFPSMVLPDLSFYAESPHRAARRNDDQLLKFLLELTTPFRGQEHAQGDWASRNFIIYTTME</sequence>
<dbReference type="InterPro" id="IPR011600">
    <property type="entry name" value="Pept_C14_caspase"/>
</dbReference>
<evidence type="ECO:0000313" key="3">
    <source>
        <dbReference type="EMBL" id="KAK4170900.1"/>
    </source>
</evidence>
<evidence type="ECO:0000259" key="2">
    <source>
        <dbReference type="Pfam" id="PF00656"/>
    </source>
</evidence>
<comment type="similarity">
    <text evidence="1">Belongs to the peptidase C14B family.</text>
</comment>
<evidence type="ECO:0000256" key="1">
    <source>
        <dbReference type="ARBA" id="ARBA00009005"/>
    </source>
</evidence>
<dbReference type="GO" id="GO:0004197">
    <property type="term" value="F:cysteine-type endopeptidase activity"/>
    <property type="evidence" value="ECO:0007669"/>
    <property type="project" value="InterPro"/>
</dbReference>